<dbReference type="EMBL" id="SDRB02002171">
    <property type="protein sequence ID" value="THG20031.1"/>
    <property type="molecule type" value="Genomic_DNA"/>
</dbReference>
<feature type="compositionally biased region" description="Basic and acidic residues" evidence="2">
    <location>
        <begin position="513"/>
        <end position="524"/>
    </location>
</feature>
<evidence type="ECO:0000313" key="3">
    <source>
        <dbReference type="EMBL" id="THG20031.1"/>
    </source>
</evidence>
<feature type="coiled-coil region" evidence="1">
    <location>
        <begin position="250"/>
        <end position="314"/>
    </location>
</feature>
<dbReference type="AlphaFoldDB" id="A0A4S4ET26"/>
<dbReference type="PANTHER" id="PTHR31071">
    <property type="entry name" value="GB|AAF24581.1"/>
    <property type="match status" value="1"/>
</dbReference>
<evidence type="ECO:0000313" key="4">
    <source>
        <dbReference type="Proteomes" id="UP000306102"/>
    </source>
</evidence>
<dbReference type="Proteomes" id="UP000306102">
    <property type="component" value="Unassembled WGS sequence"/>
</dbReference>
<evidence type="ECO:0000256" key="1">
    <source>
        <dbReference type="SAM" id="Coils"/>
    </source>
</evidence>
<dbReference type="InterPro" id="IPR043424">
    <property type="entry name" value="BLT-like"/>
</dbReference>
<proteinExistence type="predicted"/>
<feature type="region of interest" description="Disordered" evidence="2">
    <location>
        <begin position="477"/>
        <end position="534"/>
    </location>
</feature>
<keyword evidence="4" id="KW-1185">Reference proteome</keyword>
<name>A0A4S4ET26_CAMSN</name>
<gene>
    <name evidence="3" type="ORF">TEA_008565</name>
</gene>
<reference evidence="3 4" key="1">
    <citation type="journal article" date="2018" name="Proc. Natl. Acad. Sci. U.S.A.">
        <title>Draft genome sequence of Camellia sinensis var. sinensis provides insights into the evolution of the tea genome and tea quality.</title>
        <authorList>
            <person name="Wei C."/>
            <person name="Yang H."/>
            <person name="Wang S."/>
            <person name="Zhao J."/>
            <person name="Liu C."/>
            <person name="Gao L."/>
            <person name="Xia E."/>
            <person name="Lu Y."/>
            <person name="Tai Y."/>
            <person name="She G."/>
            <person name="Sun J."/>
            <person name="Cao H."/>
            <person name="Tong W."/>
            <person name="Gao Q."/>
            <person name="Li Y."/>
            <person name="Deng W."/>
            <person name="Jiang X."/>
            <person name="Wang W."/>
            <person name="Chen Q."/>
            <person name="Zhang S."/>
            <person name="Li H."/>
            <person name="Wu J."/>
            <person name="Wang P."/>
            <person name="Li P."/>
            <person name="Shi C."/>
            <person name="Zheng F."/>
            <person name="Jian J."/>
            <person name="Huang B."/>
            <person name="Shan D."/>
            <person name="Shi M."/>
            <person name="Fang C."/>
            <person name="Yue Y."/>
            <person name="Li F."/>
            <person name="Li D."/>
            <person name="Wei S."/>
            <person name="Han B."/>
            <person name="Jiang C."/>
            <person name="Yin Y."/>
            <person name="Xia T."/>
            <person name="Zhang Z."/>
            <person name="Bennetzen J.L."/>
            <person name="Zhao S."/>
            <person name="Wan X."/>
        </authorList>
    </citation>
    <scope>NUCLEOTIDE SEQUENCE [LARGE SCALE GENOMIC DNA]</scope>
    <source>
        <strain evidence="4">cv. Shuchazao</strain>
        <tissue evidence="3">Leaf</tissue>
    </source>
</reference>
<evidence type="ECO:0000256" key="2">
    <source>
        <dbReference type="SAM" id="MobiDB-lite"/>
    </source>
</evidence>
<comment type="caution">
    <text evidence="3">The sequence shown here is derived from an EMBL/GenBank/DDBJ whole genome shotgun (WGS) entry which is preliminary data.</text>
</comment>
<feature type="compositionally biased region" description="Low complexity" evidence="2">
    <location>
        <begin position="500"/>
        <end position="512"/>
    </location>
</feature>
<accession>A0A4S4ET26</accession>
<keyword evidence="1" id="KW-0175">Coiled coil</keyword>
<protein>
    <submittedName>
        <fullName evidence="3">Uncharacterized protein</fullName>
    </submittedName>
</protein>
<feature type="region of interest" description="Disordered" evidence="2">
    <location>
        <begin position="88"/>
        <end position="126"/>
    </location>
</feature>
<dbReference type="PANTHER" id="PTHR31071:SF9">
    <property type="entry name" value="INTRACELLULAR PROTEIN TRANSPORT PROTEIN USO1-RELATED"/>
    <property type="match status" value="1"/>
</dbReference>
<sequence length="695" mass="78485">MDQRKEKVRERERKKQEFMGLKLKRGILVGKRGGTCTPSPTWRFGFEEEDLIFPTTTTTAAAATLSARKLGANLWEVLPQLKAVKMSKGGAKLPNRRHNNHKDRGFELPTQIDDPPDSPLEEPASGSNLRRNIAASLIQHHRSVERNGHALQPVSPASYGSSMEDLTRTRVRVSVCKEPYPAPTPALVSCRVVSTQVAPYNPAATPTSSLDFKGRNGESSFNLKTSTELLKVLNRIWSLEEQHSSNMSLVNALKRDLDHCQARIKELLREKQMNCQEMDDLMKQVAADKIARKNKEQDRIKAAVQSVREELEDERKLRKHSESLHRKLARELSDVKTSFSNALKELESVKKARILLEDLCDEFAKGIRDYEQEVWALKHKPDKDRIHRESPDRLILHLSEAWLDERMQMKLVQPQYDLGEKNTIVDKLSLEIETFLRARHSVSSINRNMSSKKPKESGLRRHSLESFHLNEAVSAPHDVGDEEDSHSTSSESNCFELNRNSSGKQNNNGSSKQHGDDHLKEKPKSIPTKKKVRSRVRAQPGLQMQFEQHMAGAGSCNGNRTKVVAKDVGEDIEAEDPVEIIETAKEGLREKKNKRVGNPNHMLNNLIRNHSLSLEGGKIHLDNNSMEDSRGQLALPGHASPVQPWISRFTAPDIEASETSSRWSHQLKENTLKAKLLEARLEGQRLHSKVSKGSS</sequence>
<organism evidence="3 4">
    <name type="scientific">Camellia sinensis var. sinensis</name>
    <name type="common">China tea</name>
    <dbReference type="NCBI Taxonomy" id="542762"/>
    <lineage>
        <taxon>Eukaryota</taxon>
        <taxon>Viridiplantae</taxon>
        <taxon>Streptophyta</taxon>
        <taxon>Embryophyta</taxon>
        <taxon>Tracheophyta</taxon>
        <taxon>Spermatophyta</taxon>
        <taxon>Magnoliopsida</taxon>
        <taxon>eudicotyledons</taxon>
        <taxon>Gunneridae</taxon>
        <taxon>Pentapetalae</taxon>
        <taxon>asterids</taxon>
        <taxon>Ericales</taxon>
        <taxon>Theaceae</taxon>
        <taxon>Camellia</taxon>
    </lineage>
</organism>